<reference evidence="1 2" key="1">
    <citation type="submission" date="2020-04" db="EMBL/GenBank/DDBJ databases">
        <title>MicrobeNet Type strains.</title>
        <authorList>
            <person name="Nicholson A.C."/>
        </authorList>
    </citation>
    <scope>NUCLEOTIDE SEQUENCE [LARGE SCALE GENOMIC DNA]</scope>
    <source>
        <strain evidence="1 2">JCM 3332</strain>
    </source>
</reference>
<dbReference type="Proteomes" id="UP000570678">
    <property type="component" value="Unassembled WGS sequence"/>
</dbReference>
<organism evidence="1 2">
    <name type="scientific">Nocardia flavorosea</name>
    <dbReference type="NCBI Taxonomy" id="53429"/>
    <lineage>
        <taxon>Bacteria</taxon>
        <taxon>Bacillati</taxon>
        <taxon>Actinomycetota</taxon>
        <taxon>Actinomycetes</taxon>
        <taxon>Mycobacteriales</taxon>
        <taxon>Nocardiaceae</taxon>
        <taxon>Nocardia</taxon>
    </lineage>
</organism>
<evidence type="ECO:0000313" key="1">
    <source>
        <dbReference type="EMBL" id="NKY57987.1"/>
    </source>
</evidence>
<evidence type="ECO:0000313" key="2">
    <source>
        <dbReference type="Proteomes" id="UP000570678"/>
    </source>
</evidence>
<keyword evidence="2" id="KW-1185">Reference proteome</keyword>
<comment type="caution">
    <text evidence="1">The sequence shown here is derived from an EMBL/GenBank/DDBJ whole genome shotgun (WGS) entry which is preliminary data.</text>
</comment>
<name>A0A846YGA1_9NOCA</name>
<accession>A0A846YGA1</accession>
<dbReference type="RefSeq" id="WP_062978426.1">
    <property type="nucleotide sequence ID" value="NZ_JAAXOT010000008.1"/>
</dbReference>
<sequence length="249" mass="27302">MGDTAVPVLSTHDLARTLDFWRTLGYTVTHEQHKPYAYGALRAYDCDIHYYAPPAGGHDRQAQETTTCLVMVDDVASRHRDFTAALRERYGKVPAKGLGRITRFRPGQSRFSAIDPDGNWVTYIQAGEPDDVEYGGSAELSGLAKVLDNARILRDFKDDDKAAERALEAGLRRHGADARRTDRARAYAALAELAVALENPAKADARRADLAALSLTESERAELATELAAADDLAAWLDPIAGEHLRPSE</sequence>
<proteinExistence type="predicted"/>
<dbReference type="InterPro" id="IPR029068">
    <property type="entry name" value="Glyas_Bleomycin-R_OHBP_Dase"/>
</dbReference>
<dbReference type="EMBL" id="JAAXOT010000008">
    <property type="protein sequence ID" value="NKY57987.1"/>
    <property type="molecule type" value="Genomic_DNA"/>
</dbReference>
<protein>
    <submittedName>
        <fullName evidence="1">Glyoxalase</fullName>
    </submittedName>
</protein>
<gene>
    <name evidence="1" type="ORF">HGA15_17935</name>
</gene>
<dbReference type="SUPFAM" id="SSF54593">
    <property type="entry name" value="Glyoxalase/Bleomycin resistance protein/Dihydroxybiphenyl dioxygenase"/>
    <property type="match status" value="1"/>
</dbReference>
<dbReference type="AlphaFoldDB" id="A0A846YGA1"/>
<dbReference type="Gene3D" id="3.10.180.10">
    <property type="entry name" value="2,3-Dihydroxybiphenyl 1,2-Dioxygenase, domain 1"/>
    <property type="match status" value="1"/>
</dbReference>